<protein>
    <submittedName>
        <fullName evidence="1">F-box domain-containing protein</fullName>
    </submittedName>
</protein>
<proteinExistence type="predicted"/>
<accession>A0A8K0TB94</accession>
<name>A0A8K0TB94_9PEZI</name>
<keyword evidence="2" id="KW-1185">Reference proteome</keyword>
<evidence type="ECO:0000313" key="1">
    <source>
        <dbReference type="EMBL" id="KAH7358705.1"/>
    </source>
</evidence>
<dbReference type="OrthoDB" id="3800738at2759"/>
<dbReference type="SUPFAM" id="SSF81383">
    <property type="entry name" value="F-box domain"/>
    <property type="match status" value="1"/>
</dbReference>
<comment type="caution">
    <text evidence="1">The sequence shown here is derived from an EMBL/GenBank/DDBJ whole genome shotgun (WGS) entry which is preliminary data.</text>
</comment>
<dbReference type="Proteomes" id="UP000813385">
    <property type="component" value="Unassembled WGS sequence"/>
</dbReference>
<evidence type="ECO:0000313" key="2">
    <source>
        <dbReference type="Proteomes" id="UP000813385"/>
    </source>
</evidence>
<gene>
    <name evidence="1" type="ORF">B0T11DRAFT_299730</name>
</gene>
<reference evidence="1" key="1">
    <citation type="journal article" date="2021" name="Nat. Commun.">
        <title>Genetic determinants of endophytism in the Arabidopsis root mycobiome.</title>
        <authorList>
            <person name="Mesny F."/>
            <person name="Miyauchi S."/>
            <person name="Thiergart T."/>
            <person name="Pickel B."/>
            <person name="Atanasova L."/>
            <person name="Karlsson M."/>
            <person name="Huettel B."/>
            <person name="Barry K.W."/>
            <person name="Haridas S."/>
            <person name="Chen C."/>
            <person name="Bauer D."/>
            <person name="Andreopoulos W."/>
            <person name="Pangilinan J."/>
            <person name="LaButti K."/>
            <person name="Riley R."/>
            <person name="Lipzen A."/>
            <person name="Clum A."/>
            <person name="Drula E."/>
            <person name="Henrissat B."/>
            <person name="Kohler A."/>
            <person name="Grigoriev I.V."/>
            <person name="Martin F.M."/>
            <person name="Hacquard S."/>
        </authorList>
    </citation>
    <scope>NUCLEOTIDE SEQUENCE</scope>
    <source>
        <strain evidence="1">MPI-CAGE-AT-0016</strain>
    </source>
</reference>
<dbReference type="InterPro" id="IPR036047">
    <property type="entry name" value="F-box-like_dom_sf"/>
</dbReference>
<sequence>MAPRPENSAIDGVLCRPELLELILLQLDMSTLLLSAQRVSTWWHSVITSSPALQQHLFFRPDERRRRASEAAGHGIATTDFNPLLVASFGRCFFDPQGVGIRQTAMSFYASMPLATGVPLPTQLPPKSRERPKTVEEMRHAAMRRFTRPGASWRRMLVSQPPPPPTLGFVKMEDNLYTPHVRVWNRPATSTPDGLRMGQLYDLVQSEAAGSRTTSRSFRLLWAPQRHQMFGIDADVFHELMARTGVVLEVRHASYYVCSPDPENLARLNDMFRCDECKLHPLLSEEGLDMSRA</sequence>
<dbReference type="AlphaFoldDB" id="A0A8K0TB94"/>
<organism evidence="1 2">
    <name type="scientific">Plectosphaerella cucumerina</name>
    <dbReference type="NCBI Taxonomy" id="40658"/>
    <lineage>
        <taxon>Eukaryota</taxon>
        <taxon>Fungi</taxon>
        <taxon>Dikarya</taxon>
        <taxon>Ascomycota</taxon>
        <taxon>Pezizomycotina</taxon>
        <taxon>Sordariomycetes</taxon>
        <taxon>Hypocreomycetidae</taxon>
        <taxon>Glomerellales</taxon>
        <taxon>Plectosphaerellaceae</taxon>
        <taxon>Plectosphaerella</taxon>
    </lineage>
</organism>
<dbReference type="EMBL" id="JAGPXD010000004">
    <property type="protein sequence ID" value="KAH7358705.1"/>
    <property type="molecule type" value="Genomic_DNA"/>
</dbReference>